<accession>A0A1U7LHT5</accession>
<evidence type="ECO:0000313" key="3">
    <source>
        <dbReference type="Proteomes" id="UP000186594"/>
    </source>
</evidence>
<dbReference type="CDD" id="cd06558">
    <property type="entry name" value="crotonase-like"/>
    <property type="match status" value="1"/>
</dbReference>
<dbReference type="OMA" id="FCTTPMV"/>
<sequence>MTTSPIRLSRLATSTALLTLDIPESYNALTAPAIAILLNHLAALAANPQIRIIVITGGGPFFCTGMDLTTVTEHNPQQPPVIQTLFEAVDRSPKTTIALINGSCYGGGVGLAFACDIRIALPSVTFNLSEVKRGLAPATISRYLVREWGTTLAREAMITGRPVPASEMLSRGLIQYIARDLQDARNKVADYTEMIRTSAPKAISLCKELTRSVSSESHADSSKLISETFNDLMSPSEEAQHGLQEFRKTKSKTKIDWAAWYQERAKL</sequence>
<evidence type="ECO:0000256" key="1">
    <source>
        <dbReference type="ARBA" id="ARBA00005254"/>
    </source>
</evidence>
<comment type="caution">
    <text evidence="2">The sequence shown here is derived from an EMBL/GenBank/DDBJ whole genome shotgun (WGS) entry which is preliminary data.</text>
</comment>
<dbReference type="AlphaFoldDB" id="A0A1U7LHT5"/>
<keyword evidence="3" id="KW-1185">Reference proteome</keyword>
<dbReference type="OrthoDB" id="10253869at2759"/>
<dbReference type="Pfam" id="PF00378">
    <property type="entry name" value="ECH_1"/>
    <property type="match status" value="1"/>
</dbReference>
<dbReference type="InterPro" id="IPR029045">
    <property type="entry name" value="ClpP/crotonase-like_dom_sf"/>
</dbReference>
<protein>
    <submittedName>
        <fullName evidence="2">3-hydroxypropionyl-coenzyme A dehydratase</fullName>
    </submittedName>
</protein>
<dbReference type="SUPFAM" id="SSF52096">
    <property type="entry name" value="ClpP/crotonase"/>
    <property type="match status" value="1"/>
</dbReference>
<dbReference type="STRING" id="1198029.A0A1U7LHT5"/>
<reference evidence="2 3" key="1">
    <citation type="submission" date="2016-04" db="EMBL/GenBank/DDBJ databases">
        <title>Evolutionary innovation and constraint leading to complex multicellularity in the Ascomycota.</title>
        <authorList>
            <person name="Cisse O."/>
            <person name="Nguyen A."/>
            <person name="Hewitt D.A."/>
            <person name="Jedd G."/>
            <person name="Stajich J.E."/>
        </authorList>
    </citation>
    <scope>NUCLEOTIDE SEQUENCE [LARGE SCALE GENOMIC DNA]</scope>
    <source>
        <strain evidence="2 3">DAH-3</strain>
    </source>
</reference>
<dbReference type="PANTHER" id="PTHR42964">
    <property type="entry name" value="ENOYL-COA HYDRATASE"/>
    <property type="match status" value="1"/>
</dbReference>
<comment type="similarity">
    <text evidence="1">Belongs to the enoyl-CoA hydratase/isomerase family.</text>
</comment>
<dbReference type="EMBL" id="LXFE01003721">
    <property type="protein sequence ID" value="OLL22220.1"/>
    <property type="molecule type" value="Genomic_DNA"/>
</dbReference>
<dbReference type="Proteomes" id="UP000186594">
    <property type="component" value="Unassembled WGS sequence"/>
</dbReference>
<dbReference type="InterPro" id="IPR001753">
    <property type="entry name" value="Enoyl-CoA_hydra/iso"/>
</dbReference>
<dbReference type="Gene3D" id="3.90.226.10">
    <property type="entry name" value="2-enoyl-CoA Hydratase, Chain A, domain 1"/>
    <property type="match status" value="1"/>
</dbReference>
<name>A0A1U7LHT5_NEOID</name>
<dbReference type="InterPro" id="IPR051683">
    <property type="entry name" value="Enoyl-CoA_Hydratase/Isomerase"/>
</dbReference>
<proteinExistence type="inferred from homology"/>
<dbReference type="PANTHER" id="PTHR42964:SF1">
    <property type="entry name" value="POLYKETIDE BIOSYNTHESIS ENOYL-COA HYDRATASE PKSH-RELATED"/>
    <property type="match status" value="1"/>
</dbReference>
<gene>
    <name evidence="2" type="ORF">NEOLI_003521</name>
</gene>
<organism evidence="2 3">
    <name type="scientific">Neolecta irregularis (strain DAH-3)</name>
    <dbReference type="NCBI Taxonomy" id="1198029"/>
    <lineage>
        <taxon>Eukaryota</taxon>
        <taxon>Fungi</taxon>
        <taxon>Dikarya</taxon>
        <taxon>Ascomycota</taxon>
        <taxon>Taphrinomycotina</taxon>
        <taxon>Neolectales</taxon>
        <taxon>Neolectaceae</taxon>
        <taxon>Neolecta</taxon>
    </lineage>
</organism>
<evidence type="ECO:0000313" key="2">
    <source>
        <dbReference type="EMBL" id="OLL22220.1"/>
    </source>
</evidence>